<evidence type="ECO:0000313" key="1">
    <source>
        <dbReference type="EMBL" id="TCZ65890.1"/>
    </source>
</evidence>
<dbReference type="Proteomes" id="UP000295023">
    <property type="component" value="Unassembled WGS sequence"/>
</dbReference>
<protein>
    <submittedName>
        <fullName evidence="1">DUF29 domain-containing protein</fullName>
    </submittedName>
</protein>
<accession>A0A4R4DUY4</accession>
<comment type="caution">
    <text evidence="1">The sequence shown here is derived from an EMBL/GenBank/DDBJ whole genome shotgun (WGS) entry which is preliminary data.</text>
</comment>
<keyword evidence="2" id="KW-1185">Reference proteome</keyword>
<dbReference type="OrthoDB" id="7270020at2"/>
<dbReference type="PANTHER" id="PTHR34235">
    <property type="entry name" value="SLR1203 PROTEIN-RELATED"/>
    <property type="match status" value="1"/>
</dbReference>
<dbReference type="Gene3D" id="1.20.1220.20">
    <property type="entry name" value="Uncharcterised protein PF01724"/>
    <property type="match status" value="1"/>
</dbReference>
<proteinExistence type="predicted"/>
<sequence length="169" mass="19160">MKVSYSLTMSNAADLYDRDFYAWTQDQAALLRAWPEALRPNALDIAHLAEEVEDLGGSQRSAVKNLIRQILVHLLKLHFHPDPLPRSHWQHEINEFRSQLDEVFEDSPSLRSRRAELASGAWQRAARQVCADLAEDGHASMAAAAKLFTAESDYFNLDGEVLEMGWFPP</sequence>
<dbReference type="Pfam" id="PF01724">
    <property type="entry name" value="DUF29"/>
    <property type="match status" value="1"/>
</dbReference>
<gene>
    <name evidence="1" type="ORF">EXY23_02045</name>
</gene>
<dbReference type="InterPro" id="IPR002636">
    <property type="entry name" value="DUF29"/>
</dbReference>
<dbReference type="EMBL" id="SKBM01000002">
    <property type="protein sequence ID" value="TCZ65890.1"/>
    <property type="molecule type" value="Genomic_DNA"/>
</dbReference>
<reference evidence="1 2" key="1">
    <citation type="submission" date="2019-03" db="EMBL/GenBank/DDBJ databases">
        <title>Paracraurococcus aquatilis NE82 genome sequence.</title>
        <authorList>
            <person name="Zhao Y."/>
            <person name="Du Z."/>
        </authorList>
    </citation>
    <scope>NUCLEOTIDE SEQUENCE [LARGE SCALE GENOMIC DNA]</scope>
    <source>
        <strain evidence="1 2">NE82</strain>
    </source>
</reference>
<dbReference type="AlphaFoldDB" id="A0A4R4DUY4"/>
<evidence type="ECO:0000313" key="2">
    <source>
        <dbReference type="Proteomes" id="UP000295023"/>
    </source>
</evidence>
<organism evidence="1 2">
    <name type="scientific">Roseicella aquatilis</name>
    <dbReference type="NCBI Taxonomy" id="2527868"/>
    <lineage>
        <taxon>Bacteria</taxon>
        <taxon>Pseudomonadati</taxon>
        <taxon>Pseudomonadota</taxon>
        <taxon>Alphaproteobacteria</taxon>
        <taxon>Acetobacterales</taxon>
        <taxon>Roseomonadaceae</taxon>
        <taxon>Roseicella</taxon>
    </lineage>
</organism>
<name>A0A4R4DUY4_9PROT</name>
<dbReference type="RefSeq" id="WP_132284041.1">
    <property type="nucleotide sequence ID" value="NZ_SKBM01000002.1"/>
</dbReference>